<keyword evidence="12 15" id="KW-0753">Steroid metabolism</keyword>
<dbReference type="Gene3D" id="3.30.70.890">
    <property type="entry name" value="GHMP kinase, C-terminal domain"/>
    <property type="match status" value="1"/>
</dbReference>
<gene>
    <name evidence="18" type="ORF">X975_19450</name>
</gene>
<evidence type="ECO:0000256" key="9">
    <source>
        <dbReference type="ARBA" id="ARBA00023011"/>
    </source>
</evidence>
<dbReference type="FunFam" id="3.30.230.10:FF:000080">
    <property type="entry name" value="Diphosphomevalonate decarboxylase"/>
    <property type="match status" value="1"/>
</dbReference>
<evidence type="ECO:0000256" key="10">
    <source>
        <dbReference type="ARBA" id="ARBA00023098"/>
    </source>
</evidence>
<keyword evidence="8 15" id="KW-0752">Steroid biosynthesis</keyword>
<evidence type="ECO:0000313" key="18">
    <source>
        <dbReference type="EMBL" id="KFM61632.1"/>
    </source>
</evidence>
<dbReference type="OrthoDB" id="10253702at2759"/>
<dbReference type="OMA" id="LTLHAMM"/>
<dbReference type="Pfam" id="PF18376">
    <property type="entry name" value="MDD_C"/>
    <property type="match status" value="1"/>
</dbReference>
<feature type="domain" description="Diphosphomevalonate decarboxylase-like N-terminal" evidence="17">
    <location>
        <begin position="10"/>
        <end position="169"/>
    </location>
</feature>
<keyword evidence="7 15" id="KW-0067">ATP-binding</keyword>
<dbReference type="InterPro" id="IPR041431">
    <property type="entry name" value="Mvd1_C"/>
</dbReference>
<evidence type="ECO:0000256" key="3">
    <source>
        <dbReference type="ARBA" id="ARBA00012296"/>
    </source>
</evidence>
<keyword evidence="15" id="KW-0152">Cholesterol biosynthesis</keyword>
<comment type="similarity">
    <text evidence="2 15">Belongs to the diphosphomevalonate decarboxylase family.</text>
</comment>
<keyword evidence="10 15" id="KW-0443">Lipid metabolism</keyword>
<evidence type="ECO:0000259" key="16">
    <source>
        <dbReference type="Pfam" id="PF18376"/>
    </source>
</evidence>
<evidence type="ECO:0000256" key="2">
    <source>
        <dbReference type="ARBA" id="ARBA00008831"/>
    </source>
</evidence>
<feature type="domain" description="Mvd1 C-terminal" evidence="16">
    <location>
        <begin position="183"/>
        <end position="368"/>
    </location>
</feature>
<feature type="non-terminal residue" evidence="18">
    <location>
        <position position="383"/>
    </location>
</feature>
<keyword evidence="13 15" id="KW-0456">Lyase</keyword>
<sequence>MSFSMYTAVAPVNIAVIKYWGKRNEDLILPVNDSISVTLSKDIMSAKTTVACSEHFKSDKIWLNGKEEDITNPRLQKCIEQIKKCSRNKKCLKWHLHICSKNNFPTAAGLASSAAGFACLVKALAALYDVDDELSLIARQGSGSACRSMFGGFVRWLAGQEIDGSDSLAIQIAAQEFWPELKVIILVVNANKKGISSTIGMKRSVLTSSLLKYRASDIVPARVEEITEAILQQDFEKFAEITMKDSNQFHAICLDTFPPVHYLNSISYVIMEFVHAYNDFYHKNKVAYTFDAGPNACLFLMKQDVSEVISLIKNIFPPSTDGDEFIRGLDVSPCDISEELLKSIPISPQPDSIRYIINTEVGTGPEIIQDPAEHLLNEFGLPL</sequence>
<accession>A0A087T943</accession>
<dbReference type="PANTHER" id="PTHR10977">
    <property type="entry name" value="DIPHOSPHOMEVALONATE DECARBOXYLASE"/>
    <property type="match status" value="1"/>
</dbReference>
<dbReference type="InterPro" id="IPR036554">
    <property type="entry name" value="GHMP_kinase_C_sf"/>
</dbReference>
<keyword evidence="19" id="KW-1185">Reference proteome</keyword>
<organism evidence="18 19">
    <name type="scientific">Stegodyphus mimosarum</name>
    <name type="common">African social velvet spider</name>
    <dbReference type="NCBI Taxonomy" id="407821"/>
    <lineage>
        <taxon>Eukaryota</taxon>
        <taxon>Metazoa</taxon>
        <taxon>Ecdysozoa</taxon>
        <taxon>Arthropoda</taxon>
        <taxon>Chelicerata</taxon>
        <taxon>Arachnida</taxon>
        <taxon>Araneae</taxon>
        <taxon>Araneomorphae</taxon>
        <taxon>Entelegynae</taxon>
        <taxon>Eresoidea</taxon>
        <taxon>Eresidae</taxon>
        <taxon>Stegodyphus</taxon>
    </lineage>
</organism>
<evidence type="ECO:0000256" key="4">
    <source>
        <dbReference type="ARBA" id="ARBA00019335"/>
    </source>
</evidence>
<proteinExistence type="inferred from homology"/>
<dbReference type="InterPro" id="IPR014721">
    <property type="entry name" value="Ribsml_uS5_D2-typ_fold_subgr"/>
</dbReference>
<dbReference type="InterPro" id="IPR053859">
    <property type="entry name" value="MVD-like_N"/>
</dbReference>
<keyword evidence="6 15" id="KW-0547">Nucleotide-binding</keyword>
<evidence type="ECO:0000256" key="13">
    <source>
        <dbReference type="ARBA" id="ARBA00023239"/>
    </source>
</evidence>
<evidence type="ECO:0000256" key="12">
    <source>
        <dbReference type="ARBA" id="ARBA00023221"/>
    </source>
</evidence>
<keyword evidence="5 15" id="KW-0444">Lipid biosynthesis</keyword>
<dbReference type="GO" id="GO:0019287">
    <property type="term" value="P:isopentenyl diphosphate biosynthetic process, mevalonate pathway"/>
    <property type="evidence" value="ECO:0007669"/>
    <property type="project" value="UniProtKB-UniRule"/>
</dbReference>
<dbReference type="Proteomes" id="UP000054359">
    <property type="component" value="Unassembled WGS sequence"/>
</dbReference>
<evidence type="ECO:0000313" key="19">
    <source>
        <dbReference type="Proteomes" id="UP000054359"/>
    </source>
</evidence>
<evidence type="ECO:0000256" key="14">
    <source>
        <dbReference type="ARBA" id="ARBA00048154"/>
    </source>
</evidence>
<evidence type="ECO:0000256" key="5">
    <source>
        <dbReference type="ARBA" id="ARBA00022516"/>
    </source>
</evidence>
<dbReference type="AlphaFoldDB" id="A0A087T943"/>
<comment type="catalytic activity">
    <reaction evidence="14 15">
        <text>(R)-5-diphosphomevalonate + ATP = isopentenyl diphosphate + ADP + phosphate + CO2</text>
        <dbReference type="Rhea" id="RHEA:23732"/>
        <dbReference type="ChEBI" id="CHEBI:16526"/>
        <dbReference type="ChEBI" id="CHEBI:30616"/>
        <dbReference type="ChEBI" id="CHEBI:43474"/>
        <dbReference type="ChEBI" id="CHEBI:57557"/>
        <dbReference type="ChEBI" id="CHEBI:128769"/>
        <dbReference type="ChEBI" id="CHEBI:456216"/>
        <dbReference type="EC" id="4.1.1.33"/>
    </reaction>
</comment>
<comment type="function">
    <text evidence="1 15">Catalyzes the ATP dependent decarboxylation of (R)-5-diphosphomevalonate to form isopentenyl diphosphate (IPP). Functions in the mevalonate (MVA) pathway leading to isopentenyl diphosphate (IPP), a key precursor for the biosynthesis of isoprenoids and sterol synthesis.</text>
</comment>
<protein>
    <recommendedName>
        <fullName evidence="4 15">Diphosphomevalonate decarboxylase</fullName>
        <ecNumber evidence="3 15">4.1.1.33</ecNumber>
    </recommendedName>
</protein>
<dbReference type="PIRSF" id="PIRSF015950">
    <property type="entry name" value="Mev_P_decrbx"/>
    <property type="match status" value="1"/>
</dbReference>
<dbReference type="InterPro" id="IPR020568">
    <property type="entry name" value="Ribosomal_Su5_D2-typ_SF"/>
</dbReference>
<evidence type="ECO:0000256" key="1">
    <source>
        <dbReference type="ARBA" id="ARBA00003812"/>
    </source>
</evidence>
<dbReference type="EC" id="4.1.1.33" evidence="3 15"/>
<keyword evidence="9 15" id="KW-0756">Sterol biosynthesis</keyword>
<comment type="pathway">
    <text evidence="15">Steroid biosynthesis; cholesterol biosynthesis.</text>
</comment>
<name>A0A087T943_STEMI</name>
<dbReference type="EMBL" id="KK114061">
    <property type="protein sequence ID" value="KFM61632.1"/>
    <property type="molecule type" value="Genomic_DNA"/>
</dbReference>
<keyword evidence="11 15" id="KW-1207">Sterol metabolism</keyword>
<reference evidence="18 19" key="1">
    <citation type="submission" date="2013-11" db="EMBL/GenBank/DDBJ databases">
        <title>Genome sequencing of Stegodyphus mimosarum.</title>
        <authorList>
            <person name="Bechsgaard J."/>
        </authorList>
    </citation>
    <scope>NUCLEOTIDE SEQUENCE [LARGE SCALE GENOMIC DNA]</scope>
</reference>
<dbReference type="InterPro" id="IPR029765">
    <property type="entry name" value="Mev_diP_decarb"/>
</dbReference>
<evidence type="ECO:0000256" key="7">
    <source>
        <dbReference type="ARBA" id="ARBA00022840"/>
    </source>
</evidence>
<dbReference type="GO" id="GO:0005524">
    <property type="term" value="F:ATP binding"/>
    <property type="evidence" value="ECO:0007669"/>
    <property type="project" value="UniProtKB-KW"/>
</dbReference>
<dbReference type="PANTHER" id="PTHR10977:SF3">
    <property type="entry name" value="DIPHOSPHOMEVALONATE DECARBOXYLASE"/>
    <property type="match status" value="1"/>
</dbReference>
<dbReference type="SUPFAM" id="SSF54211">
    <property type="entry name" value="Ribosomal protein S5 domain 2-like"/>
    <property type="match status" value="1"/>
</dbReference>
<dbReference type="FunFam" id="3.30.70.890:FF:000005">
    <property type="entry name" value="Diphosphomevalonate decarboxylase"/>
    <property type="match status" value="1"/>
</dbReference>
<keyword evidence="15" id="KW-0153">Cholesterol metabolism</keyword>
<dbReference type="InterPro" id="IPR005935">
    <property type="entry name" value="Mev_decarb"/>
</dbReference>
<dbReference type="NCBIfam" id="TIGR01240">
    <property type="entry name" value="mevDPdecarb"/>
    <property type="match status" value="1"/>
</dbReference>
<evidence type="ECO:0000256" key="15">
    <source>
        <dbReference type="RuleBase" id="RU363086"/>
    </source>
</evidence>
<evidence type="ECO:0000256" key="6">
    <source>
        <dbReference type="ARBA" id="ARBA00022741"/>
    </source>
</evidence>
<evidence type="ECO:0000256" key="8">
    <source>
        <dbReference type="ARBA" id="ARBA00022955"/>
    </source>
</evidence>
<dbReference type="GO" id="GO:0004163">
    <property type="term" value="F:diphosphomevalonate decarboxylase activity"/>
    <property type="evidence" value="ECO:0007669"/>
    <property type="project" value="UniProtKB-UniRule"/>
</dbReference>
<dbReference type="GO" id="GO:0005829">
    <property type="term" value="C:cytosol"/>
    <property type="evidence" value="ECO:0007669"/>
    <property type="project" value="InterPro"/>
</dbReference>
<evidence type="ECO:0000256" key="11">
    <source>
        <dbReference type="ARBA" id="ARBA00023166"/>
    </source>
</evidence>
<evidence type="ECO:0000259" key="17">
    <source>
        <dbReference type="Pfam" id="PF22700"/>
    </source>
</evidence>
<dbReference type="Pfam" id="PF22700">
    <property type="entry name" value="MVD-like_N"/>
    <property type="match status" value="1"/>
</dbReference>
<dbReference type="UniPathway" id="UPA00063"/>
<dbReference type="STRING" id="407821.A0A087T943"/>
<dbReference type="Gene3D" id="3.30.230.10">
    <property type="match status" value="1"/>
</dbReference>
<dbReference type="GO" id="GO:0006695">
    <property type="term" value="P:cholesterol biosynthetic process"/>
    <property type="evidence" value="ECO:0007669"/>
    <property type="project" value="UniProtKB-UniPathway"/>
</dbReference>
<dbReference type="SUPFAM" id="SSF55060">
    <property type="entry name" value="GHMP Kinase, C-terminal domain"/>
    <property type="match status" value="1"/>
</dbReference>